<dbReference type="InterPro" id="IPR052954">
    <property type="entry name" value="GPCR-Ligand_Int"/>
</dbReference>
<feature type="domain" description="G-protein coupled receptors family 1 profile" evidence="6">
    <location>
        <begin position="21"/>
        <end position="301"/>
    </location>
</feature>
<dbReference type="SUPFAM" id="SSF81321">
    <property type="entry name" value="Family A G protein-coupled receptor-like"/>
    <property type="match status" value="1"/>
</dbReference>
<dbReference type="PANTHER" id="PTHR46641">
    <property type="entry name" value="FMRFAMIDE RECEPTOR-RELATED"/>
    <property type="match status" value="1"/>
</dbReference>
<evidence type="ECO:0000256" key="2">
    <source>
        <dbReference type="ARBA" id="ARBA00022692"/>
    </source>
</evidence>
<dbReference type="CDD" id="cd14978">
    <property type="entry name" value="7tmA_FMRFamide_R-like"/>
    <property type="match status" value="1"/>
</dbReference>
<feature type="transmembrane region" description="Helical" evidence="5">
    <location>
        <begin position="281"/>
        <end position="305"/>
    </location>
</feature>
<dbReference type="PROSITE" id="PS50262">
    <property type="entry name" value="G_PROTEIN_RECEP_F1_2"/>
    <property type="match status" value="1"/>
</dbReference>
<feature type="transmembrane region" description="Helical" evidence="5">
    <location>
        <begin position="240"/>
        <end position="261"/>
    </location>
</feature>
<feature type="transmembrane region" description="Helical" evidence="5">
    <location>
        <begin position="178"/>
        <end position="205"/>
    </location>
</feature>
<protein>
    <submittedName>
        <fullName evidence="8">G-protein coupled receptors family 1 profile domain-containing protein</fullName>
    </submittedName>
</protein>
<sequence>MLSQLLNGYLTLFCVGSGVILNILCIYVFLKYRNGSPVIQYYLVTLTLWQTALLCNAFLLYCLPTLIYGHVVSSGYYVFVYPFVYAFANTTHTGTVWIILTLTIDRYLALCQPLKHRAIGKRSRVKRLMVAVSILAIFFSVPRFFEVATIYDKDLETDEWIPIVSRTAIVDDKTYWTIYHIVLAMLFVTLIPCLLLFALTLRISIALRQAIVRRKALCAPTSELDGRNKKATCSKKEHRANIMLIMVIAKFLISDCLPAIIDVLEHIVGTEVFMASPMATLFVDISNFLVVLNCSTNFWIFLFWGKRFRKSCRHMLIDSWIGRRMYSWAKISESDLASYFNQPSSFTTNYTKNKNGIYSDAKSLTPKRSFAPAESTILLLSSENGLLQEPLLKVSKKFSQQHLIPNHHPTKSCRANSCNLSRLPCNGSGVGVQDIVIRNSLELEKQAMLNILASQKR</sequence>
<proteinExistence type="predicted"/>
<dbReference type="Gene3D" id="1.20.1070.10">
    <property type="entry name" value="Rhodopsin 7-helix transmembrane proteins"/>
    <property type="match status" value="1"/>
</dbReference>
<evidence type="ECO:0000256" key="1">
    <source>
        <dbReference type="ARBA" id="ARBA00004370"/>
    </source>
</evidence>
<evidence type="ECO:0000256" key="3">
    <source>
        <dbReference type="ARBA" id="ARBA00022989"/>
    </source>
</evidence>
<dbReference type="Proteomes" id="UP000887577">
    <property type="component" value="Unplaced"/>
</dbReference>
<feature type="transmembrane region" description="Helical" evidence="5">
    <location>
        <begin position="125"/>
        <end position="145"/>
    </location>
</feature>
<dbReference type="Pfam" id="PF00001">
    <property type="entry name" value="7tm_1"/>
    <property type="match status" value="1"/>
</dbReference>
<reference evidence="8" key="1">
    <citation type="submission" date="2022-11" db="UniProtKB">
        <authorList>
            <consortium name="WormBaseParasite"/>
        </authorList>
    </citation>
    <scope>IDENTIFICATION</scope>
</reference>
<name>A0A914YSK7_9BILA</name>
<comment type="subcellular location">
    <subcellularLocation>
        <location evidence="1">Membrane</location>
    </subcellularLocation>
</comment>
<dbReference type="InterPro" id="IPR017452">
    <property type="entry name" value="GPCR_Rhodpsn_7TM"/>
</dbReference>
<dbReference type="GO" id="GO:0004930">
    <property type="term" value="F:G protein-coupled receptor activity"/>
    <property type="evidence" value="ECO:0007669"/>
    <property type="project" value="InterPro"/>
</dbReference>
<keyword evidence="2 5" id="KW-0812">Transmembrane</keyword>
<feature type="transmembrane region" description="Helical" evidence="5">
    <location>
        <begin position="6"/>
        <end position="30"/>
    </location>
</feature>
<keyword evidence="7" id="KW-1185">Reference proteome</keyword>
<dbReference type="InterPro" id="IPR000276">
    <property type="entry name" value="GPCR_Rhodpsn"/>
</dbReference>
<dbReference type="AlphaFoldDB" id="A0A914YSK7"/>
<keyword evidence="4 5" id="KW-0472">Membrane</keyword>
<evidence type="ECO:0000313" key="8">
    <source>
        <dbReference type="WBParaSite" id="PSU_v2.g3142.t1"/>
    </source>
</evidence>
<dbReference type="GO" id="GO:0016020">
    <property type="term" value="C:membrane"/>
    <property type="evidence" value="ECO:0007669"/>
    <property type="project" value="UniProtKB-SubCell"/>
</dbReference>
<accession>A0A914YSK7</accession>
<feature type="transmembrane region" description="Helical" evidence="5">
    <location>
        <begin position="42"/>
        <end position="67"/>
    </location>
</feature>
<evidence type="ECO:0000259" key="6">
    <source>
        <dbReference type="PROSITE" id="PS50262"/>
    </source>
</evidence>
<feature type="transmembrane region" description="Helical" evidence="5">
    <location>
        <begin position="79"/>
        <end position="104"/>
    </location>
</feature>
<organism evidence="7 8">
    <name type="scientific">Panagrolaimus superbus</name>
    <dbReference type="NCBI Taxonomy" id="310955"/>
    <lineage>
        <taxon>Eukaryota</taxon>
        <taxon>Metazoa</taxon>
        <taxon>Ecdysozoa</taxon>
        <taxon>Nematoda</taxon>
        <taxon>Chromadorea</taxon>
        <taxon>Rhabditida</taxon>
        <taxon>Tylenchina</taxon>
        <taxon>Panagrolaimomorpha</taxon>
        <taxon>Panagrolaimoidea</taxon>
        <taxon>Panagrolaimidae</taxon>
        <taxon>Panagrolaimus</taxon>
    </lineage>
</organism>
<dbReference type="PANTHER" id="PTHR46641:SF14">
    <property type="entry name" value="G-PROTEIN COUPLED RECEPTORS FAMILY 1 PROFILE DOMAIN-CONTAINING PROTEIN"/>
    <property type="match status" value="1"/>
</dbReference>
<keyword evidence="3 5" id="KW-1133">Transmembrane helix</keyword>
<dbReference type="WBParaSite" id="PSU_v2.g3142.t1">
    <property type="protein sequence ID" value="PSU_v2.g3142.t1"/>
    <property type="gene ID" value="PSU_v2.g3142"/>
</dbReference>
<dbReference type="PROSITE" id="PS00237">
    <property type="entry name" value="G_PROTEIN_RECEP_F1_1"/>
    <property type="match status" value="1"/>
</dbReference>
<evidence type="ECO:0000313" key="7">
    <source>
        <dbReference type="Proteomes" id="UP000887577"/>
    </source>
</evidence>
<evidence type="ECO:0000256" key="5">
    <source>
        <dbReference type="SAM" id="Phobius"/>
    </source>
</evidence>
<evidence type="ECO:0000256" key="4">
    <source>
        <dbReference type="ARBA" id="ARBA00023136"/>
    </source>
</evidence>